<organism evidence="1 2">
    <name type="scientific">Yanghanlia caeni</name>
    <dbReference type="NCBI Taxonomy" id="3064283"/>
    <lineage>
        <taxon>Bacteria</taxon>
        <taxon>Pseudomonadati</taxon>
        <taxon>Pseudomonadota</taxon>
        <taxon>Betaproteobacteria</taxon>
        <taxon>Burkholderiales</taxon>
        <taxon>Alcaligenaceae</taxon>
        <taxon>Yanghanlia</taxon>
    </lineage>
</organism>
<protein>
    <submittedName>
        <fullName evidence="1">DUF2889 domain-containing protein</fullName>
    </submittedName>
</protein>
<evidence type="ECO:0000313" key="2">
    <source>
        <dbReference type="Proteomes" id="UP001232156"/>
    </source>
</evidence>
<dbReference type="RefSeq" id="WP_165276475.1">
    <property type="nucleotide sequence ID" value="NZ_JAUZQE010000014.1"/>
</dbReference>
<comment type="caution">
    <text evidence="1">The sequence shown here is derived from an EMBL/GenBank/DDBJ whole genome shotgun (WGS) entry which is preliminary data.</text>
</comment>
<dbReference type="Pfam" id="PF11136">
    <property type="entry name" value="DUF2889"/>
    <property type="match status" value="1"/>
</dbReference>
<name>A0ABU1D654_9BURK</name>
<dbReference type="Proteomes" id="UP001232156">
    <property type="component" value="Unassembled WGS sequence"/>
</dbReference>
<keyword evidence="2" id="KW-1185">Reference proteome</keyword>
<dbReference type="EMBL" id="JAUZQE010000014">
    <property type="protein sequence ID" value="MDR4125911.1"/>
    <property type="molecule type" value="Genomic_DNA"/>
</dbReference>
<reference evidence="1 2" key="1">
    <citation type="submission" date="2023-08" db="EMBL/GenBank/DDBJ databases">
        <title>Alcaligenaceae gen. nov., a novel taxon isolated from the sludge of Yixing Pesticide Factory.</title>
        <authorList>
            <person name="Ruan L."/>
        </authorList>
    </citation>
    <scope>NUCLEOTIDE SEQUENCE [LARGE SCALE GENOMIC DNA]</scope>
    <source>
        <strain evidence="1 2">LG-2</strain>
    </source>
</reference>
<sequence length="190" mass="21710">MPLPAAEVEREALHTRTVRVDAYARADGQWDLEAELIDFKHYDFPVKNGPDGVRRAGEPVHHMHLRITFDESFTITAAQAAYDAAPYEQHCMAIEAEYQGLVGMNLLKGFRDTVKRRFGRTAGCTHMTELSYVLPTVAIQSMSNRRREQREKGDSTTRPFQLEGCHALRLDGPVVKEFYPRWYVTPPTEN</sequence>
<gene>
    <name evidence="1" type="ORF">Q8947_07920</name>
</gene>
<proteinExistence type="predicted"/>
<evidence type="ECO:0000313" key="1">
    <source>
        <dbReference type="EMBL" id="MDR4125911.1"/>
    </source>
</evidence>
<accession>A0ABU1D654</accession>
<dbReference type="InterPro" id="IPR021312">
    <property type="entry name" value="DUF2889"/>
</dbReference>